<dbReference type="PANTHER" id="PTHR40037">
    <property type="entry name" value="PHOSPHOESTERASE YJCG-RELATED"/>
    <property type="match status" value="1"/>
</dbReference>
<protein>
    <submittedName>
        <fullName evidence="2">2'-5' RNA ligase family protein</fullName>
    </submittedName>
    <submittedName>
        <fullName evidence="1">Phosphoesterase</fullName>
    </submittedName>
</protein>
<keyword evidence="2" id="KW-0436">Ligase</keyword>
<dbReference type="Gene3D" id="3.90.1140.10">
    <property type="entry name" value="Cyclic phosphodiesterase"/>
    <property type="match status" value="1"/>
</dbReference>
<name>A0A512TS32_CLOBU</name>
<dbReference type="InterPro" id="IPR050580">
    <property type="entry name" value="2H_phosphoesterase_YjcG-like"/>
</dbReference>
<accession>A0A512TS32</accession>
<dbReference type="EMBL" id="WOFV02000075">
    <property type="protein sequence ID" value="NAS19457.1"/>
    <property type="molecule type" value="Genomic_DNA"/>
</dbReference>
<dbReference type="EMBL" id="BKBC01000072">
    <property type="protein sequence ID" value="GEQ23025.1"/>
    <property type="molecule type" value="Genomic_DNA"/>
</dbReference>
<dbReference type="Pfam" id="PF13563">
    <property type="entry name" value="2_5_RNA_ligase2"/>
    <property type="match status" value="1"/>
</dbReference>
<comment type="caution">
    <text evidence="1">The sequence shown here is derived from an EMBL/GenBank/DDBJ whole genome shotgun (WGS) entry which is preliminary data.</text>
</comment>
<dbReference type="Proteomes" id="UP000474042">
    <property type="component" value="Unassembled WGS sequence"/>
</dbReference>
<organism evidence="1 3">
    <name type="scientific">Clostridium butyricum</name>
    <dbReference type="NCBI Taxonomy" id="1492"/>
    <lineage>
        <taxon>Bacteria</taxon>
        <taxon>Bacillati</taxon>
        <taxon>Bacillota</taxon>
        <taxon>Clostridia</taxon>
        <taxon>Eubacteriales</taxon>
        <taxon>Clostridiaceae</taxon>
        <taxon>Clostridium</taxon>
    </lineage>
</organism>
<reference evidence="2 4" key="2">
    <citation type="submission" date="2020-01" db="EMBL/GenBank/DDBJ databases">
        <title>Genome sequence of a 1,3-propanediol producer, Clostridium butyricum S3.</title>
        <authorList>
            <person name="Zhou J."/>
        </authorList>
    </citation>
    <scope>NUCLEOTIDE SEQUENCE [LARGE SCALE GENOMIC DNA]</scope>
    <source>
        <strain evidence="2 4">S3</strain>
    </source>
</reference>
<sequence length="179" mass="21541">MRYVIVSVVKGEAGEFNDILRMDIYDKFKAKSSKLPPHFTIKAPFEYEGDITSLEKDLEGLCSKEKIKSFTMKKYNHFDNRVVYMDVNMSKEGKKFHDKLIDILEKYPYINFNKNDGRDKKFHVTLTSKKVPPIFEEVWQYVNKYPFEFKCDFDNVTIYKWVKNTWEFHKEFQLNKKID</sequence>
<dbReference type="PANTHER" id="PTHR40037:SF1">
    <property type="entry name" value="PHOSPHOESTERASE SAOUHSC_00951-RELATED"/>
    <property type="match status" value="1"/>
</dbReference>
<dbReference type="RefSeq" id="WP_024040158.1">
    <property type="nucleotide sequence ID" value="NZ_BKBC01000072.1"/>
</dbReference>
<dbReference type="Proteomes" id="UP000321089">
    <property type="component" value="Unassembled WGS sequence"/>
</dbReference>
<evidence type="ECO:0000313" key="3">
    <source>
        <dbReference type="Proteomes" id="UP000321089"/>
    </source>
</evidence>
<dbReference type="SUPFAM" id="SSF55144">
    <property type="entry name" value="LigT-like"/>
    <property type="match status" value="1"/>
</dbReference>
<evidence type="ECO:0000313" key="2">
    <source>
        <dbReference type="EMBL" id="NAS19457.1"/>
    </source>
</evidence>
<proteinExistence type="predicted"/>
<evidence type="ECO:0000313" key="1">
    <source>
        <dbReference type="EMBL" id="GEQ23025.1"/>
    </source>
</evidence>
<reference evidence="1 3" key="1">
    <citation type="submission" date="2019-07" db="EMBL/GenBank/DDBJ databases">
        <title>Whole genome shotgun sequence of Clostridium butyricum NBRC 3858.</title>
        <authorList>
            <person name="Hosoyama A."/>
            <person name="Uohara A."/>
            <person name="Ohji S."/>
            <person name="Ichikawa N."/>
        </authorList>
    </citation>
    <scope>NUCLEOTIDE SEQUENCE [LARGE SCALE GENOMIC DNA]</scope>
    <source>
        <strain evidence="1 3">NBRC 3858</strain>
    </source>
</reference>
<evidence type="ECO:0000313" key="4">
    <source>
        <dbReference type="Proteomes" id="UP000474042"/>
    </source>
</evidence>
<dbReference type="GO" id="GO:0016874">
    <property type="term" value="F:ligase activity"/>
    <property type="evidence" value="ECO:0007669"/>
    <property type="project" value="UniProtKB-KW"/>
</dbReference>
<dbReference type="InterPro" id="IPR009097">
    <property type="entry name" value="Cyclic_Pdiesterase"/>
</dbReference>
<dbReference type="AlphaFoldDB" id="A0A512TS32"/>
<gene>
    <name evidence="1" type="ORF">CBU02nite_35310</name>
    <name evidence="2" type="ORF">GND98_016755</name>
</gene>